<comment type="caution">
    <text evidence="1">The sequence shown here is derived from an EMBL/GenBank/DDBJ whole genome shotgun (WGS) entry which is preliminary data.</text>
</comment>
<proteinExistence type="predicted"/>
<evidence type="ECO:0000313" key="1">
    <source>
        <dbReference type="EMBL" id="RRD06956.1"/>
    </source>
</evidence>
<gene>
    <name evidence="1" type="ORF">EII34_00155</name>
</gene>
<evidence type="ECO:0000313" key="2">
    <source>
        <dbReference type="Proteomes" id="UP000280819"/>
    </source>
</evidence>
<dbReference type="Pfam" id="PF11343">
    <property type="entry name" value="DUF3145"/>
    <property type="match status" value="1"/>
</dbReference>
<name>A0A3P1TDJ0_9ACTN</name>
<organism evidence="1 2">
    <name type="scientific">Arachnia propionica</name>
    <dbReference type="NCBI Taxonomy" id="1750"/>
    <lineage>
        <taxon>Bacteria</taxon>
        <taxon>Bacillati</taxon>
        <taxon>Actinomycetota</taxon>
        <taxon>Actinomycetes</taxon>
        <taxon>Propionibacteriales</taxon>
        <taxon>Propionibacteriaceae</taxon>
        <taxon>Arachnia</taxon>
    </lineage>
</organism>
<dbReference type="InterPro" id="IPR021491">
    <property type="entry name" value="DUF3145"/>
</dbReference>
<dbReference type="RefSeq" id="WP_124841571.1">
    <property type="nucleotide sequence ID" value="NZ_JAUNKP010000025.1"/>
</dbReference>
<dbReference type="Proteomes" id="UP000280819">
    <property type="component" value="Unassembled WGS sequence"/>
</dbReference>
<protein>
    <submittedName>
        <fullName evidence="1">DUF3145 domain-containing protein</fullName>
    </submittedName>
</protein>
<dbReference type="AlphaFoldDB" id="A0A3P1TDJ0"/>
<reference evidence="1 2" key="1">
    <citation type="submission" date="2018-11" db="EMBL/GenBank/DDBJ databases">
        <title>Genomes From Bacteria Associated with the Canine Oral Cavity: a Test Case for Automated Genome-Based Taxonomic Assignment.</title>
        <authorList>
            <person name="Coil D.A."/>
            <person name="Jospin G."/>
            <person name="Darling A.E."/>
            <person name="Wallis C."/>
            <person name="Davis I.J."/>
            <person name="Harris S."/>
            <person name="Eisen J.A."/>
            <person name="Holcombe L.J."/>
            <person name="O'Flynn C."/>
        </authorList>
    </citation>
    <scope>NUCLEOTIDE SEQUENCE [LARGE SCALE GENOMIC DNA]</scope>
    <source>
        <strain evidence="1 2">OH887_COT-365</strain>
    </source>
</reference>
<sequence length="174" mass="18905">MNAHQAATGLPRARGMIFIHSTPAALCPHLEWAAASVLGPGAAWHWTDQPVEPGTRRTEISWTATTGTGSRLASALGEFARIRFEVTEDATPGCEGTRFCYTPTLGRFAATVGVHGDVLVPEDRIRHAMAQTAGDPHLLRDALDGLIGTAWDEELEVFRYGSEDAPIRWLHHVV</sequence>
<dbReference type="OrthoDB" id="3210860at2"/>
<accession>A0A3P1TDJ0</accession>
<dbReference type="EMBL" id="RQZG01000001">
    <property type="protein sequence ID" value="RRD06956.1"/>
    <property type="molecule type" value="Genomic_DNA"/>
</dbReference>